<dbReference type="RefSeq" id="WP_181671409.1">
    <property type="nucleotide sequence ID" value="NZ_CP054154.1"/>
</dbReference>
<sequence>MLINPFLTVENQNGVYYFSEKYGKTKKPFLTLQSKRELADLINDRELNKKISKHLNYSFAIPEHHKELFSILEENVAFCSELVNKTMLAKFLMYRLHSATIEFYNYSHLNLQHLKKMLELENGTESRVQVVIYDKNSHIQDFQPTYNQGLLLFFEVCGGKLRGIGPFVEVSADGTKMSHFQEEKNVERKVEKEDSYWNRSIEEVVLDTVLSAITDYFSDYITVSSPFMYRRAILNEDTVCLCEAFSRQ</sequence>
<evidence type="ECO:0000313" key="1">
    <source>
        <dbReference type="EMBL" id="QMI52030.1"/>
    </source>
</evidence>
<reference evidence="1 2" key="1">
    <citation type="journal article" date="2020" name="Microbiol. Resour. Announc.">
        <title>Complete Genome Sequence of Streptococcus salivarius DB-B5, a Novel Probiotic Candidate Isolated from the Supragingival Plaque of a Healthy Female Subject.</title>
        <authorList>
            <person name="Fields F.R."/>
            <person name="Li X."/>
            <person name="Navarre W.W."/>
            <person name="Naito M."/>
        </authorList>
    </citation>
    <scope>NUCLEOTIDE SEQUENCE [LARGE SCALE GENOMIC DNA]</scope>
    <source>
        <strain evidence="1 2">DB-B5</strain>
        <plasmid evidence="1 2">pIKMIN-B501</plasmid>
    </source>
</reference>
<protein>
    <submittedName>
        <fullName evidence="1">Uncharacterized protein</fullName>
    </submittedName>
</protein>
<name>A0A7L6WPC0_STRSL</name>
<proteinExistence type="predicted"/>
<evidence type="ECO:0000313" key="2">
    <source>
        <dbReference type="Proteomes" id="UP000516705"/>
    </source>
</evidence>
<geneLocation type="plasmid" evidence="1 2">
    <name>pIKMIN-B501</name>
</geneLocation>
<dbReference type="Proteomes" id="UP000516705">
    <property type="component" value="Plasmid pIKMIN-B501"/>
</dbReference>
<accession>A0A7L6WPC0</accession>
<organism evidence="1 2">
    <name type="scientific">Streptococcus salivarius</name>
    <dbReference type="NCBI Taxonomy" id="1304"/>
    <lineage>
        <taxon>Bacteria</taxon>
        <taxon>Bacillati</taxon>
        <taxon>Bacillota</taxon>
        <taxon>Bacilli</taxon>
        <taxon>Lactobacillales</taxon>
        <taxon>Streptococcaceae</taxon>
        <taxon>Streptococcus</taxon>
    </lineage>
</organism>
<gene>
    <name evidence="1" type="ORF">HRE60_10120</name>
</gene>
<keyword evidence="1" id="KW-0614">Plasmid</keyword>
<dbReference type="AlphaFoldDB" id="A0A7L6WPC0"/>
<dbReference type="EMBL" id="CP054154">
    <property type="protein sequence ID" value="QMI52030.1"/>
    <property type="molecule type" value="Genomic_DNA"/>
</dbReference>